<dbReference type="InterPro" id="IPR042171">
    <property type="entry name" value="Acyl-CoA_hotdog"/>
</dbReference>
<evidence type="ECO:0000256" key="3">
    <source>
        <dbReference type="ARBA" id="ARBA00022801"/>
    </source>
</evidence>
<sequence length="288" mass="32661">MSTSLDKLITLLTLEPIEDTIFRGQSHDLGYGRLFGGQVLGQALAAARQTVPDDRFVHSFHSYFLREGAISLPVIYQVDCVRNGRSFTTRRVTAIQKGKAIFTLMASFQIDEEGFSHQDVMPAVEPPEQLASEYAIRLAMAKQAPDSLKKRILQESPIDIRPVTPTNPYIPEQQPPINRAWFKTKDPLPKDNPYLHRCLLAYASDFQFLPTALYPHGVRFFQPELQVASLDHAMWFHRPFRMDEWLLYSVESPSASGARGLVHGQVFNQKGKLVASTTQEGLIRQRHK</sequence>
<evidence type="ECO:0000256" key="2">
    <source>
        <dbReference type="ARBA" id="ARBA00011881"/>
    </source>
</evidence>
<keyword evidence="3 7" id="KW-0378">Hydrolase</keyword>
<dbReference type="CDD" id="cd03444">
    <property type="entry name" value="Thioesterase_II_repeat1"/>
    <property type="match status" value="1"/>
</dbReference>
<dbReference type="InterPro" id="IPR029069">
    <property type="entry name" value="HotDog_dom_sf"/>
</dbReference>
<dbReference type="EC" id="3.1.2.-" evidence="7"/>
<evidence type="ECO:0000256" key="1">
    <source>
        <dbReference type="ARBA" id="ARBA00006538"/>
    </source>
</evidence>
<comment type="similarity">
    <text evidence="1">Belongs to the C/M/P thioester hydrolase family.</text>
</comment>
<keyword evidence="4" id="KW-0443">Lipid metabolism</keyword>
<dbReference type="InterPro" id="IPR049449">
    <property type="entry name" value="TesB_ACOT8-like_N"/>
</dbReference>
<dbReference type="PANTHER" id="PTHR11066">
    <property type="entry name" value="ACYL-COA THIOESTERASE"/>
    <property type="match status" value="1"/>
</dbReference>
<dbReference type="Pfam" id="PF13622">
    <property type="entry name" value="4HBT_3"/>
    <property type="match status" value="1"/>
</dbReference>
<dbReference type="GO" id="GO:0006637">
    <property type="term" value="P:acyl-CoA metabolic process"/>
    <property type="evidence" value="ECO:0007669"/>
    <property type="project" value="InterPro"/>
</dbReference>
<dbReference type="InterPro" id="IPR025652">
    <property type="entry name" value="TesB_C"/>
</dbReference>
<proteinExistence type="inferred from homology"/>
<dbReference type="EMBL" id="NSIT01000016">
    <property type="protein sequence ID" value="PJE80457.1"/>
    <property type="molecule type" value="Genomic_DNA"/>
</dbReference>
<evidence type="ECO:0000259" key="5">
    <source>
        <dbReference type="Pfam" id="PF02551"/>
    </source>
</evidence>
<accession>A0A2H9TB84</accession>
<comment type="subunit">
    <text evidence="2">Homotetramer.</text>
</comment>
<dbReference type="SUPFAM" id="SSF54637">
    <property type="entry name" value="Thioesterase/thiol ester dehydrase-isomerase"/>
    <property type="match status" value="2"/>
</dbReference>
<dbReference type="GO" id="GO:0005829">
    <property type="term" value="C:cytosol"/>
    <property type="evidence" value="ECO:0007669"/>
    <property type="project" value="TreeGrafter"/>
</dbReference>
<feature type="domain" description="Acyl-CoA thioesterase-like N-terminal HotDog" evidence="6">
    <location>
        <begin position="32"/>
        <end position="109"/>
    </location>
</feature>
<organism evidence="7">
    <name type="scientific">invertebrate metagenome</name>
    <dbReference type="NCBI Taxonomy" id="1711999"/>
    <lineage>
        <taxon>unclassified sequences</taxon>
        <taxon>metagenomes</taxon>
        <taxon>organismal metagenomes</taxon>
    </lineage>
</organism>
<reference evidence="7" key="1">
    <citation type="journal article" date="2017" name="Appl. Environ. Microbiol.">
        <title>Molecular characterization of an Endozoicomonas-like organism causing infection in king scallop Pecten maximus L.</title>
        <authorList>
            <person name="Cano I."/>
            <person name="van Aerle R."/>
            <person name="Ross S."/>
            <person name="Verner-Jeffreys D.W."/>
            <person name="Paley R.K."/>
            <person name="Rimmer G."/>
            <person name="Ryder D."/>
            <person name="Hooper P."/>
            <person name="Stone D."/>
            <person name="Feist S.W."/>
        </authorList>
    </citation>
    <scope>NUCLEOTIDE SEQUENCE</scope>
</reference>
<dbReference type="InterPro" id="IPR003703">
    <property type="entry name" value="Acyl_CoA_thio"/>
</dbReference>
<dbReference type="AlphaFoldDB" id="A0A2H9TB84"/>
<dbReference type="CDD" id="cd03445">
    <property type="entry name" value="Thioesterase_II_repeat2"/>
    <property type="match status" value="1"/>
</dbReference>
<dbReference type="NCBIfam" id="TIGR00189">
    <property type="entry name" value="tesB"/>
    <property type="match status" value="1"/>
</dbReference>
<dbReference type="PANTHER" id="PTHR11066:SF34">
    <property type="entry name" value="ACYL-COENZYME A THIOESTERASE 8"/>
    <property type="match status" value="1"/>
</dbReference>
<dbReference type="Pfam" id="PF02551">
    <property type="entry name" value="Acyl_CoA_thio"/>
    <property type="match status" value="1"/>
</dbReference>
<dbReference type="Gene3D" id="2.40.160.210">
    <property type="entry name" value="Acyl-CoA thioesterase, double hotdog domain"/>
    <property type="match status" value="1"/>
</dbReference>
<evidence type="ECO:0000313" key="7">
    <source>
        <dbReference type="EMBL" id="PJE80457.1"/>
    </source>
</evidence>
<comment type="caution">
    <text evidence="7">The sequence shown here is derived from an EMBL/GenBank/DDBJ whole genome shotgun (WGS) entry which is preliminary data.</text>
</comment>
<dbReference type="GO" id="GO:0009062">
    <property type="term" value="P:fatty acid catabolic process"/>
    <property type="evidence" value="ECO:0007669"/>
    <property type="project" value="TreeGrafter"/>
</dbReference>
<dbReference type="FunFam" id="2.40.160.210:FF:000001">
    <property type="entry name" value="Acyl-CoA thioesterase II"/>
    <property type="match status" value="1"/>
</dbReference>
<name>A0A2H9TB84_9ZZZZ</name>
<protein>
    <submittedName>
        <fullName evidence="7">Acyl-CoA thioesterase 2</fullName>
        <ecNumber evidence="7">3.1.2.-</ecNumber>
    </submittedName>
</protein>
<dbReference type="GO" id="GO:0047617">
    <property type="term" value="F:fatty acyl-CoA hydrolase activity"/>
    <property type="evidence" value="ECO:0007669"/>
    <property type="project" value="InterPro"/>
</dbReference>
<gene>
    <name evidence="7" type="primary">tesB</name>
    <name evidence="7" type="ORF">CI610_00540</name>
</gene>
<evidence type="ECO:0000256" key="4">
    <source>
        <dbReference type="ARBA" id="ARBA00023098"/>
    </source>
</evidence>
<evidence type="ECO:0000259" key="6">
    <source>
        <dbReference type="Pfam" id="PF13622"/>
    </source>
</evidence>
<feature type="domain" description="Acyl-CoA thioesterase 2 C-terminal" evidence="5">
    <location>
        <begin position="159"/>
        <end position="282"/>
    </location>
</feature>